<dbReference type="Ensembl" id="ENSUPAT00010016247.1">
    <property type="protein sequence ID" value="ENSUPAP00010014210.1"/>
    <property type="gene ID" value="ENSUPAG00010011430.1"/>
</dbReference>
<evidence type="ECO:0000256" key="9">
    <source>
        <dbReference type="ARBA" id="ARBA00043266"/>
    </source>
</evidence>
<dbReference type="Gene3D" id="2.60.40.10">
    <property type="entry name" value="Immunoglobulins"/>
    <property type="match status" value="1"/>
</dbReference>
<evidence type="ECO:0000313" key="13">
    <source>
        <dbReference type="Proteomes" id="UP000694417"/>
    </source>
</evidence>
<organism evidence="12 13">
    <name type="scientific">Urocitellus parryii</name>
    <name type="common">Arctic ground squirrel</name>
    <name type="synonym">Spermophilus parryii</name>
    <dbReference type="NCBI Taxonomy" id="9999"/>
    <lineage>
        <taxon>Eukaryota</taxon>
        <taxon>Metazoa</taxon>
        <taxon>Chordata</taxon>
        <taxon>Craniata</taxon>
        <taxon>Vertebrata</taxon>
        <taxon>Euteleostomi</taxon>
        <taxon>Mammalia</taxon>
        <taxon>Eutheria</taxon>
        <taxon>Euarchontoglires</taxon>
        <taxon>Glires</taxon>
        <taxon>Rodentia</taxon>
        <taxon>Sciuromorpha</taxon>
        <taxon>Sciuridae</taxon>
        <taxon>Xerinae</taxon>
        <taxon>Marmotini</taxon>
        <taxon>Urocitellus</taxon>
    </lineage>
</organism>
<dbReference type="AlphaFoldDB" id="A0A8D2KHJ0"/>
<dbReference type="PANTHER" id="PTHR19339">
    <property type="entry name" value="T CELL RECEPTOR ALPHA VARIABLE 39"/>
    <property type="match status" value="1"/>
</dbReference>
<dbReference type="InterPro" id="IPR007110">
    <property type="entry name" value="Ig-like_dom"/>
</dbReference>
<dbReference type="Pfam" id="PF07686">
    <property type="entry name" value="V-set"/>
    <property type="match status" value="1"/>
</dbReference>
<dbReference type="GO" id="GO:0042101">
    <property type="term" value="C:T cell receptor complex"/>
    <property type="evidence" value="ECO:0007669"/>
    <property type="project" value="UniProtKB-KW"/>
</dbReference>
<evidence type="ECO:0000313" key="12">
    <source>
        <dbReference type="Ensembl" id="ENSUPAP00010014210.1"/>
    </source>
</evidence>
<evidence type="ECO:0000256" key="6">
    <source>
        <dbReference type="ARBA" id="ARBA00023157"/>
    </source>
</evidence>
<dbReference type="InterPro" id="IPR013783">
    <property type="entry name" value="Ig-like_fold"/>
</dbReference>
<keyword evidence="13" id="KW-1185">Reference proteome</keyword>
<sequence>METLLQALVGILGLQAAWVSSQVLQQSPRSLSIQEGENLTINCNSSQSLYALHWYRQNYDGKFIFLMLFPKGGEEKTHEKLTAKLDAKMQQSSLSITAAQPSHSGTYFCGGEAQ</sequence>
<dbReference type="InterPro" id="IPR013106">
    <property type="entry name" value="Ig_V-set"/>
</dbReference>
<evidence type="ECO:0000256" key="2">
    <source>
        <dbReference type="ARBA" id="ARBA00022475"/>
    </source>
</evidence>
<accession>A0A8D2KHJ0</accession>
<evidence type="ECO:0000259" key="11">
    <source>
        <dbReference type="PROSITE" id="PS50835"/>
    </source>
</evidence>
<keyword evidence="4" id="KW-1064">Adaptive immunity</keyword>
<evidence type="ECO:0000256" key="10">
    <source>
        <dbReference type="SAM" id="SignalP"/>
    </source>
</evidence>
<keyword evidence="6" id="KW-1015">Disulfide bond</keyword>
<name>A0A8D2KHJ0_UROPR</name>
<reference evidence="12" key="1">
    <citation type="submission" date="2025-08" db="UniProtKB">
        <authorList>
            <consortium name="Ensembl"/>
        </authorList>
    </citation>
    <scope>IDENTIFICATION</scope>
</reference>
<protein>
    <submittedName>
        <fullName evidence="12">T cell receptor alpha variable 34</fullName>
    </submittedName>
</protein>
<dbReference type="InterPro" id="IPR051896">
    <property type="entry name" value="TCR_alpha_variable"/>
</dbReference>
<keyword evidence="3 10" id="KW-0732">Signal</keyword>
<keyword evidence="9" id="KW-0391">Immunity</keyword>
<keyword evidence="2" id="KW-1003">Cell membrane</keyword>
<dbReference type="SMART" id="SM00406">
    <property type="entry name" value="IGv"/>
    <property type="match status" value="1"/>
</dbReference>
<comment type="subcellular location">
    <subcellularLocation>
        <location evidence="1">Cell membrane</location>
    </subcellularLocation>
</comment>
<dbReference type="PANTHER" id="PTHR19339:SF12">
    <property type="entry name" value="IG-LIKE DOMAIN-CONTAINING PROTEIN"/>
    <property type="match status" value="1"/>
</dbReference>
<dbReference type="GO" id="GO:0002250">
    <property type="term" value="P:adaptive immune response"/>
    <property type="evidence" value="ECO:0007669"/>
    <property type="project" value="UniProtKB-KW"/>
</dbReference>
<keyword evidence="7" id="KW-0325">Glycoprotein</keyword>
<keyword evidence="9" id="KW-1279">T cell receptor</keyword>
<feature type="domain" description="Ig-like" evidence="11">
    <location>
        <begin position="21"/>
        <end position="114"/>
    </location>
</feature>
<dbReference type="SUPFAM" id="SSF48726">
    <property type="entry name" value="Immunoglobulin"/>
    <property type="match status" value="1"/>
</dbReference>
<dbReference type="PROSITE" id="PS50835">
    <property type="entry name" value="IG_LIKE"/>
    <property type="match status" value="1"/>
</dbReference>
<evidence type="ECO:0000256" key="1">
    <source>
        <dbReference type="ARBA" id="ARBA00004236"/>
    </source>
</evidence>
<gene>
    <name evidence="12" type="primary">TRAV34</name>
</gene>
<feature type="chain" id="PRO_5034959906" evidence="10">
    <location>
        <begin position="22"/>
        <end position="114"/>
    </location>
</feature>
<dbReference type="GeneTree" id="ENSGT00940000162840"/>
<evidence type="ECO:0000256" key="7">
    <source>
        <dbReference type="ARBA" id="ARBA00023180"/>
    </source>
</evidence>
<feature type="signal peptide" evidence="10">
    <location>
        <begin position="1"/>
        <end position="21"/>
    </location>
</feature>
<proteinExistence type="predicted"/>
<reference evidence="12" key="2">
    <citation type="submission" date="2025-09" db="UniProtKB">
        <authorList>
            <consortium name="Ensembl"/>
        </authorList>
    </citation>
    <scope>IDENTIFICATION</scope>
</reference>
<dbReference type="InterPro" id="IPR036179">
    <property type="entry name" value="Ig-like_dom_sf"/>
</dbReference>
<comment type="subunit">
    <text evidence="8">Alpha-beta TR is a heterodimer composed of an alpha and beta chain; disulfide-linked. The alpha-beta TR is associated with the transmembrane signaling CD3 coreceptor proteins to form the TR-CD3 (TcR or TCR). The assembly of alpha-beta TR heterodimers with CD3 occurs in the endoplasmic reticulum where a single alpha-beta TR heterodimer associates with one CD3D-CD3E heterodimer, one CD3G-CD3E heterodimer and one CD247 homodimer forming a stable octameric structure. CD3D-CD3E and CD3G-CD3E heterodimers preferentially associate with TR alpha and TR beta chains, respectively. The association of the CD247 homodimer is the last step of TcR assembly in the endoplasmic reticulum and is required for transport to the cell surface.</text>
</comment>
<evidence type="ECO:0000256" key="5">
    <source>
        <dbReference type="ARBA" id="ARBA00023136"/>
    </source>
</evidence>
<evidence type="ECO:0000256" key="3">
    <source>
        <dbReference type="ARBA" id="ARBA00022729"/>
    </source>
</evidence>
<keyword evidence="5" id="KW-0472">Membrane</keyword>
<evidence type="ECO:0000256" key="4">
    <source>
        <dbReference type="ARBA" id="ARBA00023130"/>
    </source>
</evidence>
<dbReference type="Proteomes" id="UP000694417">
    <property type="component" value="Unplaced"/>
</dbReference>
<evidence type="ECO:0000256" key="8">
    <source>
        <dbReference type="ARBA" id="ARBA00038651"/>
    </source>
</evidence>